<evidence type="ECO:0000256" key="1">
    <source>
        <dbReference type="ARBA" id="ARBA00022670"/>
    </source>
</evidence>
<keyword evidence="3 8" id="KW-0378">Hydrolase</keyword>
<keyword evidence="9" id="KW-0472">Membrane</keyword>
<dbReference type="Gene3D" id="3.30.2010.10">
    <property type="entry name" value="Metalloproteases ('zincins'), catalytic domain"/>
    <property type="match status" value="1"/>
</dbReference>
<dbReference type="GO" id="GO:0004222">
    <property type="term" value="F:metalloendopeptidase activity"/>
    <property type="evidence" value="ECO:0007669"/>
    <property type="project" value="InterPro"/>
</dbReference>
<protein>
    <submittedName>
        <fullName evidence="12">M48 family metallopeptidase</fullName>
    </submittedName>
</protein>
<feature type="domain" description="Peptidase M48" evidence="10">
    <location>
        <begin position="208"/>
        <end position="414"/>
    </location>
</feature>
<dbReference type="InterPro" id="IPR032456">
    <property type="entry name" value="Peptidase_M48_N"/>
</dbReference>
<dbReference type="PANTHER" id="PTHR10120">
    <property type="entry name" value="CAAX PRENYL PROTEASE 1"/>
    <property type="match status" value="1"/>
</dbReference>
<feature type="domain" description="CAAX prenyl protease 1 N-terminal" evidence="11">
    <location>
        <begin position="32"/>
        <end position="204"/>
    </location>
</feature>
<dbReference type="InterPro" id="IPR001915">
    <property type="entry name" value="Peptidase_M48"/>
</dbReference>
<dbReference type="Pfam" id="PF01435">
    <property type="entry name" value="Peptidase_M48"/>
    <property type="match status" value="1"/>
</dbReference>
<dbReference type="Proteomes" id="UP001159179">
    <property type="component" value="Unassembled WGS sequence"/>
</dbReference>
<feature type="transmembrane region" description="Helical" evidence="9">
    <location>
        <begin position="7"/>
        <end position="28"/>
    </location>
</feature>
<keyword evidence="1 8" id="KW-0645">Protease</keyword>
<dbReference type="EMBL" id="JAROYP010000015">
    <property type="protein sequence ID" value="MDH5163519.1"/>
    <property type="molecule type" value="Genomic_DNA"/>
</dbReference>
<dbReference type="FunFam" id="3.30.2010.10:FF:000010">
    <property type="entry name" value="M48 family peptidase"/>
    <property type="match status" value="1"/>
</dbReference>
<evidence type="ECO:0000259" key="10">
    <source>
        <dbReference type="Pfam" id="PF01435"/>
    </source>
</evidence>
<dbReference type="GO" id="GO:0071586">
    <property type="term" value="P:CAAX-box protein processing"/>
    <property type="evidence" value="ECO:0007669"/>
    <property type="project" value="InterPro"/>
</dbReference>
<evidence type="ECO:0000256" key="2">
    <source>
        <dbReference type="ARBA" id="ARBA00022723"/>
    </source>
</evidence>
<name>A0AAW6T4B9_9BACI</name>
<proteinExistence type="inferred from homology"/>
<keyword evidence="9" id="KW-1133">Transmembrane helix</keyword>
<reference evidence="12" key="1">
    <citation type="submission" date="2023-03" db="EMBL/GenBank/DDBJ databases">
        <title>Bacterial isolates from washroom surfaces on a university campus.</title>
        <authorList>
            <person name="Holman D.B."/>
            <person name="Gzyl K.E."/>
            <person name="Taheri A.E."/>
        </authorList>
    </citation>
    <scope>NUCLEOTIDE SEQUENCE</scope>
    <source>
        <strain evidence="12">RD03</strain>
    </source>
</reference>
<feature type="transmembrane region" description="Helical" evidence="9">
    <location>
        <begin position="334"/>
        <end position="353"/>
    </location>
</feature>
<dbReference type="RefSeq" id="WP_280618232.1">
    <property type="nucleotide sequence ID" value="NZ_JAROYP010000015.1"/>
</dbReference>
<keyword evidence="5 8" id="KW-0482">Metalloprotease</keyword>
<comment type="similarity">
    <text evidence="8">Belongs to the peptidase M48 family.</text>
</comment>
<comment type="cofactor">
    <cofactor evidence="7 8">
        <name>Zn(2+)</name>
        <dbReference type="ChEBI" id="CHEBI:29105"/>
    </cofactor>
    <text evidence="7 8">Binds 1 zinc ion per subunit.</text>
</comment>
<evidence type="ECO:0000313" key="13">
    <source>
        <dbReference type="Proteomes" id="UP001159179"/>
    </source>
</evidence>
<feature type="transmembrane region" description="Helical" evidence="9">
    <location>
        <begin position="180"/>
        <end position="199"/>
    </location>
</feature>
<dbReference type="GO" id="GO:0046872">
    <property type="term" value="F:metal ion binding"/>
    <property type="evidence" value="ECO:0007669"/>
    <property type="project" value="UniProtKB-KW"/>
</dbReference>
<feature type="active site" evidence="6">
    <location>
        <position position="279"/>
    </location>
</feature>
<evidence type="ECO:0000256" key="5">
    <source>
        <dbReference type="ARBA" id="ARBA00023049"/>
    </source>
</evidence>
<evidence type="ECO:0000256" key="8">
    <source>
        <dbReference type="RuleBase" id="RU003983"/>
    </source>
</evidence>
<dbReference type="Pfam" id="PF16491">
    <property type="entry name" value="Peptidase_M48_N"/>
    <property type="match status" value="1"/>
</dbReference>
<evidence type="ECO:0000256" key="3">
    <source>
        <dbReference type="ARBA" id="ARBA00022801"/>
    </source>
</evidence>
<dbReference type="AlphaFoldDB" id="A0AAW6T4B9"/>
<gene>
    <name evidence="12" type="ORF">P5X88_21515</name>
</gene>
<dbReference type="CDD" id="cd07343">
    <property type="entry name" value="M48A_Zmpste24p_like"/>
    <property type="match status" value="1"/>
</dbReference>
<organism evidence="12 13">
    <name type="scientific">Heyndrickxia oleronia</name>
    <dbReference type="NCBI Taxonomy" id="38875"/>
    <lineage>
        <taxon>Bacteria</taxon>
        <taxon>Bacillati</taxon>
        <taxon>Bacillota</taxon>
        <taxon>Bacilli</taxon>
        <taxon>Bacillales</taxon>
        <taxon>Bacillaceae</taxon>
        <taxon>Heyndrickxia</taxon>
    </lineage>
</organism>
<evidence type="ECO:0000313" key="12">
    <source>
        <dbReference type="EMBL" id="MDH5163519.1"/>
    </source>
</evidence>
<feature type="binding site" evidence="7">
    <location>
        <position position="358"/>
    </location>
    <ligand>
        <name>Zn(2+)</name>
        <dbReference type="ChEBI" id="CHEBI:29105"/>
        <note>catalytic</note>
    </ligand>
</feature>
<dbReference type="InterPro" id="IPR027057">
    <property type="entry name" value="CAXX_Prtase_1"/>
</dbReference>
<feature type="binding site" evidence="7">
    <location>
        <position position="282"/>
    </location>
    <ligand>
        <name>Zn(2+)</name>
        <dbReference type="ChEBI" id="CHEBI:29105"/>
        <note>catalytic</note>
    </ligand>
</feature>
<evidence type="ECO:0000256" key="6">
    <source>
        <dbReference type="PIRSR" id="PIRSR627057-1"/>
    </source>
</evidence>
<keyword evidence="9" id="KW-0812">Transmembrane</keyword>
<keyword evidence="2 7" id="KW-0479">Metal-binding</keyword>
<keyword evidence="4 7" id="KW-0862">Zinc</keyword>
<evidence type="ECO:0000256" key="9">
    <source>
        <dbReference type="SAM" id="Phobius"/>
    </source>
</evidence>
<feature type="transmembrane region" description="Helical" evidence="9">
    <location>
        <begin position="64"/>
        <end position="85"/>
    </location>
</feature>
<sequence>MLRKWTFRAVIAYLLFGLAMYVYLFYIAQAAVPDSLKGTSVDPATFLNYRELMLSEEYSKIRNLLFFLSTPYEWLFYFLILIFGISKGMEKWAKNTSKFHVIQTAVYLFLLSVISFIATFPLSYISYRFSKAYHISTQNFSLWMKDEVIDFWVGFIEMFIIVVVLYWLMKRFKKRWWLPAWLLSIPFMVFMMFIQPVVIDPLYNDFYPLKNKELETKILALAEKANIPAEHVYEVNMSEKTNSLNAYVTGIGSNARIVLWDTTLEQLNEEEILFIMAHEMGHYVEKHIYFGIAGYILLTGIGLWLTSHIMSWWLRKHGKDLKVTGISQLSSLPLFLLITSMLLFVVSPMTNWISRYEEMRADRYGMEMTRNKEAAIQTFHDLTKSGLSQVNPPLLVKIFRYDHPTMLERIRMVEDFDTDK</sequence>
<evidence type="ECO:0000259" key="11">
    <source>
        <dbReference type="Pfam" id="PF16491"/>
    </source>
</evidence>
<feature type="binding site" evidence="7">
    <location>
        <position position="278"/>
    </location>
    <ligand>
        <name>Zn(2+)</name>
        <dbReference type="ChEBI" id="CHEBI:29105"/>
        <note>catalytic</note>
    </ligand>
</feature>
<evidence type="ECO:0000256" key="4">
    <source>
        <dbReference type="ARBA" id="ARBA00022833"/>
    </source>
</evidence>
<feature type="transmembrane region" description="Helical" evidence="9">
    <location>
        <begin position="288"/>
        <end position="314"/>
    </location>
</feature>
<feature type="active site" description="Proton donor" evidence="6">
    <location>
        <position position="362"/>
    </location>
</feature>
<accession>A0AAW6T4B9</accession>
<comment type="caution">
    <text evidence="12">The sequence shown here is derived from an EMBL/GenBank/DDBJ whole genome shotgun (WGS) entry which is preliminary data.</text>
</comment>
<feature type="transmembrane region" description="Helical" evidence="9">
    <location>
        <begin position="149"/>
        <end position="168"/>
    </location>
</feature>
<evidence type="ECO:0000256" key="7">
    <source>
        <dbReference type="PIRSR" id="PIRSR627057-2"/>
    </source>
</evidence>
<feature type="transmembrane region" description="Helical" evidence="9">
    <location>
        <begin position="106"/>
        <end position="129"/>
    </location>
</feature>